<gene>
    <name evidence="2" type="ORF">GRFL_0645</name>
</gene>
<feature type="compositionally biased region" description="Basic and acidic residues" evidence="1">
    <location>
        <begin position="26"/>
        <end position="47"/>
    </location>
</feature>
<name>A0A1L7I177_9FLAO</name>
<keyword evidence="3" id="KW-1185">Reference proteome</keyword>
<proteinExistence type="predicted"/>
<accession>A0A1L7I177</accession>
<evidence type="ECO:0000313" key="3">
    <source>
        <dbReference type="Proteomes" id="UP000186230"/>
    </source>
</evidence>
<dbReference type="RefSeq" id="WP_169833966.1">
    <property type="nucleotide sequence ID" value="NZ_AMRU01000003.1"/>
</dbReference>
<evidence type="ECO:0000256" key="1">
    <source>
        <dbReference type="SAM" id="MobiDB-lite"/>
    </source>
</evidence>
<dbReference type="STRING" id="1229726.GRFL_0645"/>
<feature type="region of interest" description="Disordered" evidence="1">
    <location>
        <begin position="1"/>
        <end position="47"/>
    </location>
</feature>
<reference evidence="2 3" key="1">
    <citation type="submission" date="2016-07" db="EMBL/GenBank/DDBJ databases">
        <title>Multi-omics approach to identify versatile polysaccharide utilization systems of a marine flavobacterium Gramella flava.</title>
        <authorList>
            <person name="Tang K."/>
        </authorList>
    </citation>
    <scope>NUCLEOTIDE SEQUENCE [LARGE SCALE GENOMIC DNA]</scope>
    <source>
        <strain evidence="2 3">JLT2011</strain>
    </source>
</reference>
<organism evidence="2 3">
    <name type="scientific">Christiangramia flava JLT2011</name>
    <dbReference type="NCBI Taxonomy" id="1229726"/>
    <lineage>
        <taxon>Bacteria</taxon>
        <taxon>Pseudomonadati</taxon>
        <taxon>Bacteroidota</taxon>
        <taxon>Flavobacteriia</taxon>
        <taxon>Flavobacteriales</taxon>
        <taxon>Flavobacteriaceae</taxon>
        <taxon>Christiangramia</taxon>
    </lineage>
</organism>
<dbReference type="Proteomes" id="UP000186230">
    <property type="component" value="Chromosome"/>
</dbReference>
<dbReference type="AlphaFoldDB" id="A0A1L7I177"/>
<dbReference type="EMBL" id="CP016359">
    <property type="protein sequence ID" value="APU67369.1"/>
    <property type="molecule type" value="Genomic_DNA"/>
</dbReference>
<dbReference type="KEGG" id="gfl:GRFL_0645"/>
<protein>
    <submittedName>
        <fullName evidence="2">Uncharacterized protein</fullName>
    </submittedName>
</protein>
<sequence>MGGPIEDKHRERTKDQKNPTNLTGNRNEKTNEVDFNDETIKDQQNKQ</sequence>
<evidence type="ECO:0000313" key="2">
    <source>
        <dbReference type="EMBL" id="APU67369.1"/>
    </source>
</evidence>
<feature type="compositionally biased region" description="Basic and acidic residues" evidence="1">
    <location>
        <begin position="1"/>
        <end position="17"/>
    </location>
</feature>